<evidence type="ECO:0000313" key="2">
    <source>
        <dbReference type="EMBL" id="SEL53881.1"/>
    </source>
</evidence>
<dbReference type="Pfam" id="PF14352">
    <property type="entry name" value="DUF4402"/>
    <property type="match status" value="1"/>
</dbReference>
<proteinExistence type="predicted"/>
<feature type="signal peptide" evidence="1">
    <location>
        <begin position="1"/>
        <end position="23"/>
    </location>
</feature>
<dbReference type="InterPro" id="IPR025514">
    <property type="entry name" value="DUF4402"/>
</dbReference>
<reference evidence="2 3" key="1">
    <citation type="submission" date="2016-10" db="EMBL/GenBank/DDBJ databases">
        <authorList>
            <person name="de Groot N.N."/>
        </authorList>
    </citation>
    <scope>NUCLEOTIDE SEQUENCE [LARGE SCALE GENOMIC DNA]</scope>
    <source>
        <strain evidence="2 3">DSM 21039</strain>
    </source>
</reference>
<keyword evidence="1" id="KW-0732">Signal</keyword>
<sequence length="171" mass="17036">MKSTTIFYTLTLGLMSLGISTKAQETASATATATIVTPIAITKDVDMNFGIVSVQSTTGGTVVLTPAGVRSATGGVSLPVDNGTVTAASFTVTGVSGYTYNVTLPSSALTITSGSNTMTVTNFTSDPAGTNGTLTGGTETLNVGATLNVSAAQPAGTYVSGTPFNVTVNYN</sequence>
<dbReference type="Proteomes" id="UP000198984">
    <property type="component" value="Unassembled WGS sequence"/>
</dbReference>
<protein>
    <recommendedName>
        <fullName evidence="4">DUF4402 domain-containing protein</fullName>
    </recommendedName>
</protein>
<dbReference type="RefSeq" id="WP_089909882.1">
    <property type="nucleotide sequence ID" value="NZ_FOBB01000002.1"/>
</dbReference>
<dbReference type="OrthoDB" id="1436810at2"/>
<evidence type="ECO:0008006" key="4">
    <source>
        <dbReference type="Google" id="ProtNLM"/>
    </source>
</evidence>
<organism evidence="2 3">
    <name type="scientific">Chitinophaga rupis</name>
    <dbReference type="NCBI Taxonomy" id="573321"/>
    <lineage>
        <taxon>Bacteria</taxon>
        <taxon>Pseudomonadati</taxon>
        <taxon>Bacteroidota</taxon>
        <taxon>Chitinophagia</taxon>
        <taxon>Chitinophagales</taxon>
        <taxon>Chitinophagaceae</taxon>
        <taxon>Chitinophaga</taxon>
    </lineage>
</organism>
<evidence type="ECO:0000313" key="3">
    <source>
        <dbReference type="Proteomes" id="UP000198984"/>
    </source>
</evidence>
<dbReference type="EMBL" id="FOBB01000002">
    <property type="protein sequence ID" value="SEL53881.1"/>
    <property type="molecule type" value="Genomic_DNA"/>
</dbReference>
<accession>A0A1H7R0S8</accession>
<keyword evidence="3" id="KW-1185">Reference proteome</keyword>
<gene>
    <name evidence="2" type="ORF">SAMN04488505_102496</name>
</gene>
<evidence type="ECO:0000256" key="1">
    <source>
        <dbReference type="SAM" id="SignalP"/>
    </source>
</evidence>
<dbReference type="STRING" id="573321.SAMN04488505_102496"/>
<feature type="chain" id="PRO_5011645663" description="DUF4402 domain-containing protein" evidence="1">
    <location>
        <begin position="24"/>
        <end position="171"/>
    </location>
</feature>
<name>A0A1H7R0S8_9BACT</name>
<dbReference type="AlphaFoldDB" id="A0A1H7R0S8"/>